<organism evidence="2 3">
    <name type="scientific">Haloferula luteola</name>
    <dbReference type="NCBI Taxonomy" id="595692"/>
    <lineage>
        <taxon>Bacteria</taxon>
        <taxon>Pseudomonadati</taxon>
        <taxon>Verrucomicrobiota</taxon>
        <taxon>Verrucomicrobiia</taxon>
        <taxon>Verrucomicrobiales</taxon>
        <taxon>Verrucomicrobiaceae</taxon>
        <taxon>Haloferula</taxon>
    </lineage>
</organism>
<evidence type="ECO:0000256" key="1">
    <source>
        <dbReference type="SAM" id="MobiDB-lite"/>
    </source>
</evidence>
<evidence type="ECO:0000313" key="3">
    <source>
        <dbReference type="Proteomes" id="UP000557717"/>
    </source>
</evidence>
<accession>A0A840V649</accession>
<dbReference type="AlphaFoldDB" id="A0A840V649"/>
<evidence type="ECO:0000313" key="2">
    <source>
        <dbReference type="EMBL" id="MBB5351104.1"/>
    </source>
</evidence>
<reference evidence="2 3" key="1">
    <citation type="submission" date="2020-08" db="EMBL/GenBank/DDBJ databases">
        <title>Genomic Encyclopedia of Type Strains, Phase IV (KMG-IV): sequencing the most valuable type-strain genomes for metagenomic binning, comparative biology and taxonomic classification.</title>
        <authorList>
            <person name="Goeker M."/>
        </authorList>
    </citation>
    <scope>NUCLEOTIDE SEQUENCE [LARGE SCALE GENOMIC DNA]</scope>
    <source>
        <strain evidence="2 3">YC6886</strain>
    </source>
</reference>
<feature type="compositionally biased region" description="Basic and acidic residues" evidence="1">
    <location>
        <begin position="23"/>
        <end position="34"/>
    </location>
</feature>
<dbReference type="RefSeq" id="WP_184016981.1">
    <property type="nucleotide sequence ID" value="NZ_JACHFD010000005.1"/>
</dbReference>
<sequence length="150" mass="15769">MSVKEDTRSDSPPPGIPDITPMIEEKKASVEKALRGPMLPAPQPMKVGKPARTSAQEAAAQEPAEKPLSGIFGGADPVLVQARKSAEEIQTALGNLVRNARTVVAVTRERLPHLADPTAAAHVAIAADFNPDAAEAFITELEALLAKHLA</sequence>
<proteinExistence type="predicted"/>
<comment type="caution">
    <text evidence="2">The sequence shown here is derived from an EMBL/GenBank/DDBJ whole genome shotgun (WGS) entry which is preliminary data.</text>
</comment>
<feature type="region of interest" description="Disordered" evidence="1">
    <location>
        <begin position="1"/>
        <end position="72"/>
    </location>
</feature>
<dbReference type="Proteomes" id="UP000557717">
    <property type="component" value="Unassembled WGS sequence"/>
</dbReference>
<protein>
    <submittedName>
        <fullName evidence="2">Uncharacterized protein</fullName>
    </submittedName>
</protein>
<dbReference type="EMBL" id="JACHFD010000005">
    <property type="protein sequence ID" value="MBB5351104.1"/>
    <property type="molecule type" value="Genomic_DNA"/>
</dbReference>
<keyword evidence="3" id="KW-1185">Reference proteome</keyword>
<name>A0A840V649_9BACT</name>
<gene>
    <name evidence="2" type="ORF">HNR46_001338</name>
</gene>